<evidence type="ECO:0000256" key="1">
    <source>
        <dbReference type="SAM" id="MobiDB-lite"/>
    </source>
</evidence>
<proteinExistence type="predicted"/>
<dbReference type="AlphaFoldDB" id="A0AAD3UAP8"/>
<name>A0AAD3UAP8_AERHY</name>
<organism evidence="3 4">
    <name type="scientific">Aeromonas hydrophila</name>
    <dbReference type="NCBI Taxonomy" id="644"/>
    <lineage>
        <taxon>Bacteria</taxon>
        <taxon>Pseudomonadati</taxon>
        <taxon>Pseudomonadota</taxon>
        <taxon>Gammaproteobacteria</taxon>
        <taxon>Aeromonadales</taxon>
        <taxon>Aeromonadaceae</taxon>
        <taxon>Aeromonas</taxon>
    </lineage>
</organism>
<protein>
    <submittedName>
        <fullName evidence="3">Endonuclease/exonuclease/phosphatase family protein</fullName>
    </submittedName>
</protein>
<dbReference type="Proteomes" id="UP000859505">
    <property type="component" value="Unassembled WGS sequence"/>
</dbReference>
<dbReference type="GO" id="GO:0004519">
    <property type="term" value="F:endonuclease activity"/>
    <property type="evidence" value="ECO:0007669"/>
    <property type="project" value="UniProtKB-KW"/>
</dbReference>
<reference evidence="3" key="1">
    <citation type="journal article" date="2018" name="Genome Biol.">
        <title>SKESA: strategic k-mer extension for scrupulous assemblies.</title>
        <authorList>
            <person name="Souvorov A."/>
            <person name="Agarwala R."/>
            <person name="Lipman D.J."/>
        </authorList>
    </citation>
    <scope>NUCLEOTIDE SEQUENCE</scope>
    <source>
        <strain evidence="3">OLC2673_Aeromonas</strain>
    </source>
</reference>
<dbReference type="Gene3D" id="3.60.10.10">
    <property type="entry name" value="Endonuclease/exonuclease/phosphatase"/>
    <property type="match status" value="1"/>
</dbReference>
<evidence type="ECO:0000259" key="2">
    <source>
        <dbReference type="Pfam" id="PF03372"/>
    </source>
</evidence>
<dbReference type="InterPro" id="IPR005135">
    <property type="entry name" value="Endo/exonuclease/phosphatase"/>
</dbReference>
<reference evidence="3" key="2">
    <citation type="submission" date="2020-01" db="EMBL/GenBank/DDBJ databases">
        <authorList>
            <consortium name="NCBI Pathogen Detection Project"/>
        </authorList>
    </citation>
    <scope>NUCLEOTIDE SEQUENCE</scope>
    <source>
        <strain evidence="3">OLC2673_Aeromonas</strain>
    </source>
</reference>
<keyword evidence="3" id="KW-0378">Hydrolase</keyword>
<feature type="region of interest" description="Disordered" evidence="1">
    <location>
        <begin position="91"/>
        <end position="113"/>
    </location>
</feature>
<dbReference type="InterPro" id="IPR036691">
    <property type="entry name" value="Endo/exonu/phosph_ase_sf"/>
</dbReference>
<comment type="caution">
    <text evidence="3">The sequence shown here is derived from an EMBL/GenBank/DDBJ whole genome shotgun (WGS) entry which is preliminary data.</text>
</comment>
<evidence type="ECO:0000313" key="4">
    <source>
        <dbReference type="Proteomes" id="UP000859505"/>
    </source>
</evidence>
<keyword evidence="3" id="KW-0255">Endonuclease</keyword>
<dbReference type="SUPFAM" id="SSF56219">
    <property type="entry name" value="DNase I-like"/>
    <property type="match status" value="1"/>
</dbReference>
<feature type="non-terminal residue" evidence="3">
    <location>
        <position position="1"/>
    </location>
</feature>
<accession>A0AAD3UAP8</accession>
<feature type="compositionally biased region" description="Polar residues" evidence="1">
    <location>
        <begin position="101"/>
        <end position="113"/>
    </location>
</feature>
<evidence type="ECO:0000313" key="3">
    <source>
        <dbReference type="EMBL" id="HAT6343510.1"/>
    </source>
</evidence>
<dbReference type="EMBL" id="DACTUL010000007">
    <property type="protein sequence ID" value="HAT6343510.1"/>
    <property type="molecule type" value="Genomic_DNA"/>
</dbReference>
<dbReference type="Pfam" id="PF03372">
    <property type="entry name" value="Exo_endo_phos"/>
    <property type="match status" value="1"/>
</dbReference>
<sequence>RHNVKHNRAEVTFWQDYVETASYMVDDAGKAGGLPAGAKFVIAGDLNADPQIGDGDLTAIQDLHNHVLVNQAVTNGALIPVSQGGPECLASQPDQCKRNNNRPTPERITSSSGLQLDHVLPSANLNAVASGVFWPASFEPGYHLVYDAKLGIAKGVSSDHRLVWVDFKLD</sequence>
<feature type="domain" description="Endonuclease/exonuclease/phosphatase" evidence="2">
    <location>
        <begin position="12"/>
        <end position="160"/>
    </location>
</feature>
<gene>
    <name evidence="3" type="ORF">JAJ28_001219</name>
</gene>
<keyword evidence="3" id="KW-0540">Nuclease</keyword>